<dbReference type="PIRSF" id="PIRSF033239">
    <property type="entry name" value="ExoD"/>
    <property type="match status" value="1"/>
</dbReference>
<reference evidence="2 3" key="1">
    <citation type="submission" date="2015-12" db="EMBL/GenBank/DDBJ databases">
        <title>Genome sequence of Oceanibaculum pacificum MCCC 1A02656.</title>
        <authorList>
            <person name="Lu L."/>
            <person name="Lai Q."/>
            <person name="Shao Z."/>
            <person name="Qian P."/>
        </authorList>
    </citation>
    <scope>NUCLEOTIDE SEQUENCE [LARGE SCALE GENOMIC DNA]</scope>
    <source>
        <strain evidence="2 3">MCCC 1A02656</strain>
    </source>
</reference>
<dbReference type="InterPro" id="IPR010331">
    <property type="entry name" value="ExoD"/>
</dbReference>
<dbReference type="OrthoDB" id="8446803at2"/>
<sequence>MTTDSASPQSPHRNGRHLSDMLEEVLANASGRISVANLLTVFGERAFGALILVFAGLAALPIPIPGITALLGAPLVFLAGQLMLGHPHPWLPAVIADRSLATADFRKAVDRMRPYLLRAETFLKPRYLALTGPQAERLLGAVILVLAVIIFLPIPLGNMLPAIAVSVLALGLLERDGLAILIGLAIGIVSLVIVSGVIYGILLAIGFLLGQLFGV</sequence>
<dbReference type="RefSeq" id="WP_067560323.1">
    <property type="nucleotide sequence ID" value="NZ_LPXN01000176.1"/>
</dbReference>
<protein>
    <recommendedName>
        <fullName evidence="4">Exopolysaccharide biosynthesis protein</fullName>
    </recommendedName>
</protein>
<evidence type="ECO:0008006" key="4">
    <source>
        <dbReference type="Google" id="ProtNLM"/>
    </source>
</evidence>
<feature type="transmembrane region" description="Helical" evidence="1">
    <location>
        <begin position="46"/>
        <end position="79"/>
    </location>
</feature>
<dbReference type="STRING" id="580166.AUP43_15030"/>
<keyword evidence="1" id="KW-1133">Transmembrane helix</keyword>
<keyword evidence="1" id="KW-0472">Membrane</keyword>
<organism evidence="2 3">
    <name type="scientific">Oceanibaculum pacificum</name>
    <dbReference type="NCBI Taxonomy" id="580166"/>
    <lineage>
        <taxon>Bacteria</taxon>
        <taxon>Pseudomonadati</taxon>
        <taxon>Pseudomonadota</taxon>
        <taxon>Alphaproteobacteria</taxon>
        <taxon>Rhodospirillales</taxon>
        <taxon>Oceanibaculaceae</taxon>
        <taxon>Oceanibaculum</taxon>
    </lineage>
</organism>
<dbReference type="EMBL" id="LPXN01000176">
    <property type="protein sequence ID" value="KZC97666.1"/>
    <property type="molecule type" value="Genomic_DNA"/>
</dbReference>
<feature type="transmembrane region" description="Helical" evidence="1">
    <location>
        <begin position="177"/>
        <end position="210"/>
    </location>
</feature>
<dbReference type="AlphaFoldDB" id="A0A154V8J5"/>
<dbReference type="Pfam" id="PF06055">
    <property type="entry name" value="ExoD"/>
    <property type="match status" value="1"/>
</dbReference>
<comment type="caution">
    <text evidence="2">The sequence shown here is derived from an EMBL/GenBank/DDBJ whole genome shotgun (WGS) entry which is preliminary data.</text>
</comment>
<dbReference type="Proteomes" id="UP000076400">
    <property type="component" value="Unassembled WGS sequence"/>
</dbReference>
<dbReference type="PANTHER" id="PTHR41795">
    <property type="entry name" value="EXOPOLYSACCHARIDE SYNTHESIS PROTEIN"/>
    <property type="match status" value="1"/>
</dbReference>
<proteinExistence type="predicted"/>
<feature type="transmembrane region" description="Helical" evidence="1">
    <location>
        <begin position="138"/>
        <end position="157"/>
    </location>
</feature>
<keyword evidence="3" id="KW-1185">Reference proteome</keyword>
<dbReference type="PANTHER" id="PTHR41795:SF1">
    <property type="entry name" value="EXOPOLYSACCHARIDE SYNTHESIS PROTEIN"/>
    <property type="match status" value="1"/>
</dbReference>
<keyword evidence="1" id="KW-0812">Transmembrane</keyword>
<accession>A0A154V8J5</accession>
<evidence type="ECO:0000256" key="1">
    <source>
        <dbReference type="SAM" id="Phobius"/>
    </source>
</evidence>
<name>A0A154V8J5_9PROT</name>
<gene>
    <name evidence="2" type="ORF">AUP43_15030</name>
</gene>
<evidence type="ECO:0000313" key="3">
    <source>
        <dbReference type="Proteomes" id="UP000076400"/>
    </source>
</evidence>
<evidence type="ECO:0000313" key="2">
    <source>
        <dbReference type="EMBL" id="KZC97666.1"/>
    </source>
</evidence>